<keyword evidence="3" id="KW-1185">Reference proteome</keyword>
<reference evidence="2" key="1">
    <citation type="submission" date="2020-08" db="EMBL/GenBank/DDBJ databases">
        <authorList>
            <person name="Liu C."/>
            <person name="Sun Q."/>
        </authorList>
    </citation>
    <scope>NUCLEOTIDE SEQUENCE</scope>
    <source>
        <strain evidence="2">BX16</strain>
    </source>
</reference>
<dbReference type="EMBL" id="JACRWC010000075">
    <property type="protein sequence ID" value="MBC5999573.1"/>
    <property type="molecule type" value="Genomic_DNA"/>
</dbReference>
<evidence type="ECO:0000256" key="1">
    <source>
        <dbReference type="SAM" id="Phobius"/>
    </source>
</evidence>
<name>A0A923SLT8_9FIRM</name>
<organism evidence="2 3">
    <name type="scientific">Lentihominibacter faecis</name>
    <dbReference type="NCBI Taxonomy" id="2764712"/>
    <lineage>
        <taxon>Bacteria</taxon>
        <taxon>Bacillati</taxon>
        <taxon>Bacillota</taxon>
        <taxon>Clostridia</taxon>
        <taxon>Peptostreptococcales</taxon>
        <taxon>Anaerovoracaceae</taxon>
        <taxon>Lentihominibacter</taxon>
    </lineage>
</organism>
<keyword evidence="1" id="KW-0812">Transmembrane</keyword>
<comment type="caution">
    <text evidence="2">The sequence shown here is derived from an EMBL/GenBank/DDBJ whole genome shotgun (WGS) entry which is preliminary data.</text>
</comment>
<keyword evidence="1" id="KW-1133">Transmembrane helix</keyword>
<protein>
    <recommendedName>
        <fullName evidence="4">MacB-like periplasmic core domain-containing protein</fullName>
    </recommendedName>
</protein>
<dbReference type="AlphaFoldDB" id="A0A923SLT8"/>
<gene>
    <name evidence="2" type="ORF">H8876_06135</name>
</gene>
<feature type="transmembrane region" description="Helical" evidence="1">
    <location>
        <begin position="311"/>
        <end position="335"/>
    </location>
</feature>
<proteinExistence type="predicted"/>
<evidence type="ECO:0000313" key="2">
    <source>
        <dbReference type="EMBL" id="MBC5999573.1"/>
    </source>
</evidence>
<evidence type="ECO:0000313" key="3">
    <source>
        <dbReference type="Proteomes" id="UP000644115"/>
    </source>
</evidence>
<feature type="transmembrane region" description="Helical" evidence="1">
    <location>
        <begin position="219"/>
        <end position="241"/>
    </location>
</feature>
<sequence length="352" mass="40056">MKKKMEIFKKKYIPGILCIAVSIIAFVSAGLNLFAANSDRGIYYRNDLPGTYISAEEAYSYYEEQYGSGEAEENRLQYEMLFWNDHGEGQMESAELGRLSTGDIVYTCGRTDLLIPDALRLDYDDFGLCILGKQIAWELFGTVQAEGLKVICEGREYTVAGVSNQIDRIFVAPSRRNGEVGYNRINVIPKDPKQRILIRQEMENRFETGVYQENEFVCWILKLLFLASPALLGCIGIHFFIPSKWVKKWYVKLGVIVVILVVIGVFAGYPADMIPGAWSDFSFWPDRMGEKMESIHAFLKGSKIEVEMNCFYQIVRCLIWCSLSIFVTIIMGLGMKNYVRNCPEKGKRGGEL</sequence>
<keyword evidence="1" id="KW-0472">Membrane</keyword>
<evidence type="ECO:0008006" key="4">
    <source>
        <dbReference type="Google" id="ProtNLM"/>
    </source>
</evidence>
<feature type="transmembrane region" description="Helical" evidence="1">
    <location>
        <begin position="253"/>
        <end position="271"/>
    </location>
</feature>
<accession>A0A923SLT8</accession>
<feature type="transmembrane region" description="Helical" evidence="1">
    <location>
        <begin position="12"/>
        <end position="35"/>
    </location>
</feature>
<dbReference type="RefSeq" id="WP_249286995.1">
    <property type="nucleotide sequence ID" value="NZ_JACRWC010000075.1"/>
</dbReference>
<dbReference type="Proteomes" id="UP000644115">
    <property type="component" value="Unassembled WGS sequence"/>
</dbReference>